<keyword evidence="2" id="KW-0732">Signal</keyword>
<dbReference type="Gene3D" id="3.40.390.10">
    <property type="entry name" value="Collagenase (Catalytic Domain)"/>
    <property type="match status" value="1"/>
</dbReference>
<feature type="region of interest" description="Disordered" evidence="1">
    <location>
        <begin position="25"/>
        <end position="55"/>
    </location>
</feature>
<feature type="chain" id="PRO_5040936788" evidence="2">
    <location>
        <begin position="20"/>
        <end position="540"/>
    </location>
</feature>
<sequence length="540" mass="60017">MQLYHYFIYLLPSVLVVSGSVITRDTFDPEDPSASDPKTPPKTLRKPSYESNPFKDGFDTAPSSCTDFLKPSDQCLKDLQSQPAKNIGAFSGGEFKWDSNNKCNPEQKGRIEVAANDAITLSLFADKEPDQHDAKAIALWKTWIGPDYSTYQKRIAGTLISCLIDFTTAFSCNVENIGRASRFTKDRKFDIILTCSDPHNKCSKKAEQGSVGGYAWTYSGWFGYYYYINMCQPFFDIPSFLHQIEETERRLADGDKEWAVVASQQLNQGQIFLHEMMHLDSIGQPHINDELVSLDATPDGKKIWAYGAKNVHKLARFSRSQGGGAERASTNADSYAWLVNSKYWWELTGYFPIPPGYRSPDTKVDAEGMDSFFVHLGNVTGIQRTDTESRFETALSGYTSGPPGKLALSIAMVSNVASQGQSAEITGAWNFYTTNKGGIPVGSCGETEGEKLTPKPGSSDTKLSRNVAENFENPPWPGGEFKFDINGEECVYKNSGDSPGRLYCPRKQYSCQEDSAKSNNKGYKKCGTSQYFHAVVFCDF</sequence>
<organism evidence="3 4">
    <name type="scientific">Periconia digitata</name>
    <dbReference type="NCBI Taxonomy" id="1303443"/>
    <lineage>
        <taxon>Eukaryota</taxon>
        <taxon>Fungi</taxon>
        <taxon>Dikarya</taxon>
        <taxon>Ascomycota</taxon>
        <taxon>Pezizomycotina</taxon>
        <taxon>Dothideomycetes</taxon>
        <taxon>Pleosporomycetidae</taxon>
        <taxon>Pleosporales</taxon>
        <taxon>Massarineae</taxon>
        <taxon>Periconiaceae</taxon>
        <taxon>Periconia</taxon>
    </lineage>
</organism>
<evidence type="ECO:0000313" key="3">
    <source>
        <dbReference type="EMBL" id="CAI6341999.1"/>
    </source>
</evidence>
<proteinExistence type="predicted"/>
<evidence type="ECO:0000256" key="2">
    <source>
        <dbReference type="SAM" id="SignalP"/>
    </source>
</evidence>
<evidence type="ECO:0000256" key="1">
    <source>
        <dbReference type="SAM" id="MobiDB-lite"/>
    </source>
</evidence>
<comment type="caution">
    <text evidence="3">The sequence shown here is derived from an EMBL/GenBank/DDBJ whole genome shotgun (WGS) entry which is preliminary data.</text>
</comment>
<accession>A0A9W4UV23</accession>
<keyword evidence="4" id="KW-1185">Reference proteome</keyword>
<name>A0A9W4UV23_9PLEO</name>
<dbReference type="AlphaFoldDB" id="A0A9W4UV23"/>
<dbReference type="SUPFAM" id="SSF55486">
    <property type="entry name" value="Metalloproteases ('zincins'), catalytic domain"/>
    <property type="match status" value="1"/>
</dbReference>
<dbReference type="InterPro" id="IPR024079">
    <property type="entry name" value="MetalloPept_cat_dom_sf"/>
</dbReference>
<gene>
    <name evidence="3" type="ORF">PDIGIT_LOCUS15200</name>
</gene>
<dbReference type="GO" id="GO:0008237">
    <property type="term" value="F:metallopeptidase activity"/>
    <property type="evidence" value="ECO:0007669"/>
    <property type="project" value="InterPro"/>
</dbReference>
<dbReference type="Proteomes" id="UP001152607">
    <property type="component" value="Unassembled WGS sequence"/>
</dbReference>
<feature type="signal peptide" evidence="2">
    <location>
        <begin position="1"/>
        <end position="19"/>
    </location>
</feature>
<dbReference type="EMBL" id="CAOQHR010000012">
    <property type="protein sequence ID" value="CAI6341999.1"/>
    <property type="molecule type" value="Genomic_DNA"/>
</dbReference>
<protein>
    <submittedName>
        <fullName evidence="3">Uncharacterized protein</fullName>
    </submittedName>
</protein>
<reference evidence="3" key="1">
    <citation type="submission" date="2023-01" db="EMBL/GenBank/DDBJ databases">
        <authorList>
            <person name="Van Ghelder C."/>
            <person name="Rancurel C."/>
        </authorList>
    </citation>
    <scope>NUCLEOTIDE SEQUENCE</scope>
    <source>
        <strain evidence="3">CNCM I-4278</strain>
    </source>
</reference>
<dbReference type="OrthoDB" id="1896086at2759"/>
<evidence type="ECO:0000313" key="4">
    <source>
        <dbReference type="Proteomes" id="UP001152607"/>
    </source>
</evidence>